<dbReference type="PANTHER" id="PTHR48419">
    <property type="entry name" value="SULFOTRANSFERASE DOMAIN-CONTAINING PROTEIN"/>
    <property type="match status" value="1"/>
</dbReference>
<dbReference type="Proteomes" id="UP000008698">
    <property type="component" value="Unassembled WGS sequence"/>
</dbReference>
<dbReference type="Gene3D" id="3.40.50.300">
    <property type="entry name" value="P-loop containing nucleotide triphosphate hydrolases"/>
    <property type="match status" value="1"/>
</dbReference>
<dbReference type="RefSeq" id="XP_003003198.1">
    <property type="nucleotide sequence ID" value="XM_003003152.1"/>
</dbReference>
<dbReference type="PANTHER" id="PTHR48419:SF1">
    <property type="entry name" value="SULFOTRANSFERASE DOMAIN-CONTAINING PROTEIN"/>
    <property type="match status" value="1"/>
</dbReference>
<dbReference type="InterPro" id="IPR053226">
    <property type="entry name" value="Pyrrolopyrazine_biosynth_F"/>
</dbReference>
<dbReference type="eggNOG" id="ENOG502RCNY">
    <property type="taxonomic scope" value="Eukaryota"/>
</dbReference>
<dbReference type="OrthoDB" id="2405944at2759"/>
<keyword evidence="2" id="KW-1185">Reference proteome</keyword>
<dbReference type="STRING" id="526221.C9SPD5"/>
<evidence type="ECO:0000313" key="1">
    <source>
        <dbReference type="EMBL" id="EEY20650.1"/>
    </source>
</evidence>
<dbReference type="OMA" id="QCIHEPF"/>
<reference evidence="2" key="1">
    <citation type="journal article" date="2011" name="PLoS Pathog.">
        <title>Comparative genomics yields insights into niche adaptation of plant vascular wilt pathogens.</title>
        <authorList>
            <person name="Klosterman S.J."/>
            <person name="Subbarao K.V."/>
            <person name="Kang S."/>
            <person name="Veronese P."/>
            <person name="Gold S.E."/>
            <person name="Thomma B.P.H.J."/>
            <person name="Chen Z."/>
            <person name="Henrissat B."/>
            <person name="Lee Y.-H."/>
            <person name="Park J."/>
            <person name="Garcia-Pedrajas M.D."/>
            <person name="Barbara D.J."/>
            <person name="Anchieta A."/>
            <person name="de Jonge R."/>
            <person name="Santhanam P."/>
            <person name="Maruthachalam K."/>
            <person name="Atallah Z."/>
            <person name="Amyotte S.G."/>
            <person name="Paz Z."/>
            <person name="Inderbitzin P."/>
            <person name="Hayes R.J."/>
            <person name="Heiman D.I."/>
            <person name="Young S."/>
            <person name="Zeng Q."/>
            <person name="Engels R."/>
            <person name="Galagan J."/>
            <person name="Cuomo C.A."/>
            <person name="Dobinson K.F."/>
            <person name="Ma L.-J."/>
        </authorList>
    </citation>
    <scope>NUCLEOTIDE SEQUENCE [LARGE SCALE GENOMIC DNA]</scope>
    <source>
        <strain evidence="2">VaMs.102 / ATCC MYA-4576 / FGSC 10136</strain>
    </source>
</reference>
<dbReference type="AlphaFoldDB" id="C9SPD5"/>
<gene>
    <name evidence="1" type="ORF">VDBG_06760</name>
</gene>
<dbReference type="InterPro" id="IPR027417">
    <property type="entry name" value="P-loop_NTPase"/>
</dbReference>
<sequence>MTVISTSKKPIFCATHPRACSTAFERVFMTRRDVLSCVHEPFGDAFYYGPERLGVRYADDADARESSGFANTTYADVLQTIEESSEGVGFPISSNRLMMGIGGFVLKLRNANSFGAKRIFIKDIIHYLFPPSGAPASIAPSLGGEKSTEPNNPTVIPVDILRKFQFTFLIRHPRRSIPSYFRCTVPPLDKVTGFYNFDPAEAGYDEVRRFFDFLLKEGLIDRSNLTVVDADDLLDDPEGILRAYCKRVGLDFHDGMLNWSDDDTAFAQDKFAKWVGFHDDALSSCNLRARDPKHKKVFTRESEDREWNEKYGEKGAKLIRQTVEDNLADYEYLKKFALSV</sequence>
<protein>
    <submittedName>
        <fullName evidence="1">Uncharacterized protein</fullName>
    </submittedName>
</protein>
<dbReference type="Pfam" id="PF19798">
    <property type="entry name" value="Sulfotransfer_5"/>
    <property type="match status" value="1"/>
</dbReference>
<dbReference type="HOGENOM" id="CLU_033907_0_0_1"/>
<name>C9SPD5_VERA1</name>
<dbReference type="GeneID" id="9537324"/>
<dbReference type="EMBL" id="DS985221">
    <property type="protein sequence ID" value="EEY20650.1"/>
    <property type="molecule type" value="Genomic_DNA"/>
</dbReference>
<proteinExistence type="predicted"/>
<dbReference type="SUPFAM" id="SSF52540">
    <property type="entry name" value="P-loop containing nucleoside triphosphate hydrolases"/>
    <property type="match status" value="1"/>
</dbReference>
<dbReference type="KEGG" id="val:VDBG_06760"/>
<accession>C9SPD5</accession>
<organism evidence="2">
    <name type="scientific">Verticillium alfalfae (strain VaMs.102 / ATCC MYA-4576 / FGSC 10136)</name>
    <name type="common">Verticillium wilt of alfalfa</name>
    <name type="synonym">Verticillium albo-atrum</name>
    <dbReference type="NCBI Taxonomy" id="526221"/>
    <lineage>
        <taxon>Eukaryota</taxon>
        <taxon>Fungi</taxon>
        <taxon>Dikarya</taxon>
        <taxon>Ascomycota</taxon>
        <taxon>Pezizomycotina</taxon>
        <taxon>Sordariomycetes</taxon>
        <taxon>Hypocreomycetidae</taxon>
        <taxon>Glomerellales</taxon>
        <taxon>Plectosphaerellaceae</taxon>
        <taxon>Verticillium</taxon>
    </lineage>
</organism>
<evidence type="ECO:0000313" key="2">
    <source>
        <dbReference type="Proteomes" id="UP000008698"/>
    </source>
</evidence>